<evidence type="ECO:0008006" key="4">
    <source>
        <dbReference type="Google" id="ProtNLM"/>
    </source>
</evidence>
<keyword evidence="1" id="KW-1133">Transmembrane helix</keyword>
<gene>
    <name evidence="2" type="ORF">MNEG_6713</name>
</gene>
<feature type="transmembrane region" description="Helical" evidence="1">
    <location>
        <begin position="54"/>
        <end position="77"/>
    </location>
</feature>
<organism evidence="2 3">
    <name type="scientific">Monoraphidium neglectum</name>
    <dbReference type="NCBI Taxonomy" id="145388"/>
    <lineage>
        <taxon>Eukaryota</taxon>
        <taxon>Viridiplantae</taxon>
        <taxon>Chlorophyta</taxon>
        <taxon>core chlorophytes</taxon>
        <taxon>Chlorophyceae</taxon>
        <taxon>CS clade</taxon>
        <taxon>Sphaeropleales</taxon>
        <taxon>Selenastraceae</taxon>
        <taxon>Monoraphidium</taxon>
    </lineage>
</organism>
<evidence type="ECO:0000313" key="2">
    <source>
        <dbReference type="EMBL" id="KIZ01248.1"/>
    </source>
</evidence>
<evidence type="ECO:0000313" key="3">
    <source>
        <dbReference type="Proteomes" id="UP000054498"/>
    </source>
</evidence>
<protein>
    <recommendedName>
        <fullName evidence="4">TLC domain-containing protein</fullName>
    </recommendedName>
</protein>
<feature type="transmembrane region" description="Helical" evidence="1">
    <location>
        <begin position="125"/>
        <end position="143"/>
    </location>
</feature>
<accession>A0A0D2JQ99</accession>
<feature type="transmembrane region" description="Helical" evidence="1">
    <location>
        <begin position="155"/>
        <end position="174"/>
    </location>
</feature>
<sequence>MRTLGYSILVWMPVAGGAVFLLAAAVSIAIVTLPGLRAHFISLDLEQRLVSGQHALFVVVFGLQIVPYTVLFAKFFFERWSTEYFTGVDDGLINEPGVIMGALVTSHAFMYCAEGGLRATVKPSRLLLVHHALFFVLMASSLWTGPSLLMVKATIVLDLGAVHELPLYIALLLYRLSSSTRLVRAWLVAGMVWYGFTRVVQTGLLIWLLITVDARLRPTTPFVIFVIVAAALSGVQAYTFKIYGGMYKRAPCRKIKARPAPSQTREVPGSADVSVAIKDVSVA</sequence>
<keyword evidence="1" id="KW-0812">Transmembrane</keyword>
<evidence type="ECO:0000256" key="1">
    <source>
        <dbReference type="SAM" id="Phobius"/>
    </source>
</evidence>
<feature type="transmembrane region" description="Helical" evidence="1">
    <location>
        <begin position="6"/>
        <end position="33"/>
    </location>
</feature>
<keyword evidence="1" id="KW-0472">Membrane</keyword>
<dbReference type="GeneID" id="25739589"/>
<dbReference type="Proteomes" id="UP000054498">
    <property type="component" value="Unassembled WGS sequence"/>
</dbReference>
<feature type="transmembrane region" description="Helical" evidence="1">
    <location>
        <begin position="222"/>
        <end position="240"/>
    </location>
</feature>
<proteinExistence type="predicted"/>
<dbReference type="OrthoDB" id="10570774at2759"/>
<keyword evidence="3" id="KW-1185">Reference proteome</keyword>
<feature type="transmembrane region" description="Helical" evidence="1">
    <location>
        <begin position="186"/>
        <end position="210"/>
    </location>
</feature>
<dbReference type="KEGG" id="mng:MNEG_6713"/>
<dbReference type="RefSeq" id="XP_013900267.1">
    <property type="nucleotide sequence ID" value="XM_014044813.1"/>
</dbReference>
<reference evidence="2 3" key="1">
    <citation type="journal article" date="2013" name="BMC Genomics">
        <title>Reconstruction of the lipid metabolism for the microalga Monoraphidium neglectum from its genome sequence reveals characteristics suitable for biofuel production.</title>
        <authorList>
            <person name="Bogen C."/>
            <person name="Al-Dilaimi A."/>
            <person name="Albersmeier A."/>
            <person name="Wichmann J."/>
            <person name="Grundmann M."/>
            <person name="Rupp O."/>
            <person name="Lauersen K.J."/>
            <person name="Blifernez-Klassen O."/>
            <person name="Kalinowski J."/>
            <person name="Goesmann A."/>
            <person name="Mussgnug J.H."/>
            <person name="Kruse O."/>
        </authorList>
    </citation>
    <scope>NUCLEOTIDE SEQUENCE [LARGE SCALE GENOMIC DNA]</scope>
    <source>
        <strain evidence="2 3">SAG 48.87</strain>
    </source>
</reference>
<dbReference type="EMBL" id="KK101338">
    <property type="protein sequence ID" value="KIZ01248.1"/>
    <property type="molecule type" value="Genomic_DNA"/>
</dbReference>
<dbReference type="AlphaFoldDB" id="A0A0D2JQ99"/>
<name>A0A0D2JQ99_9CHLO</name>